<keyword evidence="3" id="KW-0808">Transferase</keyword>
<reference evidence="3 4" key="1">
    <citation type="submission" date="2019-01" db="EMBL/GenBank/DDBJ databases">
        <title>Draft Genome and Complete Hox-Cluster Characterization of the Sterlet Sturgeon (Acipenser ruthenus).</title>
        <authorList>
            <person name="Wei Q."/>
        </authorList>
    </citation>
    <scope>NUCLEOTIDE SEQUENCE [LARGE SCALE GENOMIC DNA]</scope>
    <source>
        <strain evidence="3">WHYD16114868_AA</strain>
        <tissue evidence="3">Blood</tissue>
    </source>
</reference>
<dbReference type="Gene3D" id="3.80.20.20">
    <property type="entry name" value="Receptor L-domain"/>
    <property type="match status" value="1"/>
</dbReference>
<keyword evidence="4" id="KW-1185">Reference proteome</keyword>
<dbReference type="SUPFAM" id="SSF52058">
    <property type="entry name" value="L domain-like"/>
    <property type="match status" value="1"/>
</dbReference>
<sequence>MEFVRSLVLIVTFLTGIAGARGREVCTGTLMKLALPSSLQNQYETLKKLYTGCQVVQGNLEITHLQGALDLDFLKGYVLIADTVVDFIPLENLRIIRGTQLYQDTFALAVLNNRGLRELRMRSLTGLVQKVASLFA</sequence>
<dbReference type="GO" id="GO:0016301">
    <property type="term" value="F:kinase activity"/>
    <property type="evidence" value="ECO:0007669"/>
    <property type="project" value="UniProtKB-KW"/>
</dbReference>
<dbReference type="EMBL" id="SCEB01000207">
    <property type="protein sequence ID" value="RXN00281.1"/>
    <property type="molecule type" value="Genomic_DNA"/>
</dbReference>
<proteinExistence type="predicted"/>
<dbReference type="InterPro" id="IPR000494">
    <property type="entry name" value="Rcpt_L-dom"/>
</dbReference>
<evidence type="ECO:0000259" key="2">
    <source>
        <dbReference type="Pfam" id="PF01030"/>
    </source>
</evidence>
<evidence type="ECO:0000313" key="3">
    <source>
        <dbReference type="EMBL" id="RXN00281.1"/>
    </source>
</evidence>
<evidence type="ECO:0000313" key="4">
    <source>
        <dbReference type="Proteomes" id="UP000289886"/>
    </source>
</evidence>
<keyword evidence="3" id="KW-0418">Kinase</keyword>
<keyword evidence="1" id="KW-0732">Signal</keyword>
<dbReference type="AlphaFoldDB" id="A0A662YUA2"/>
<dbReference type="InterPro" id="IPR036941">
    <property type="entry name" value="Rcpt_L-dom_sf"/>
</dbReference>
<feature type="domain" description="Receptor L-domain" evidence="2">
    <location>
        <begin position="52"/>
        <end position="127"/>
    </location>
</feature>
<gene>
    <name evidence="3" type="ORF">EOD39_9845</name>
</gene>
<feature type="chain" id="PRO_5024842608" evidence="1">
    <location>
        <begin position="23"/>
        <end position="136"/>
    </location>
</feature>
<organism evidence="3 4">
    <name type="scientific">Acipenser ruthenus</name>
    <name type="common">Sterlet sturgeon</name>
    <dbReference type="NCBI Taxonomy" id="7906"/>
    <lineage>
        <taxon>Eukaryota</taxon>
        <taxon>Metazoa</taxon>
        <taxon>Chordata</taxon>
        <taxon>Craniata</taxon>
        <taxon>Vertebrata</taxon>
        <taxon>Euteleostomi</taxon>
        <taxon>Actinopterygii</taxon>
        <taxon>Chondrostei</taxon>
        <taxon>Acipenseriformes</taxon>
        <taxon>Acipenseridae</taxon>
        <taxon>Acipenser</taxon>
    </lineage>
</organism>
<keyword evidence="3" id="KW-0675">Receptor</keyword>
<accession>A0A662YUA2</accession>
<name>A0A662YUA2_ACIRT</name>
<dbReference type="Proteomes" id="UP000289886">
    <property type="component" value="Unassembled WGS sequence"/>
</dbReference>
<protein>
    <submittedName>
        <fullName evidence="3">Receptor tyrosine-protein kinase erbB-2</fullName>
    </submittedName>
</protein>
<feature type="signal peptide" evidence="1">
    <location>
        <begin position="1"/>
        <end position="22"/>
    </location>
</feature>
<dbReference type="Pfam" id="PF01030">
    <property type="entry name" value="Recep_L_domain"/>
    <property type="match status" value="1"/>
</dbReference>
<comment type="caution">
    <text evidence="3">The sequence shown here is derived from an EMBL/GenBank/DDBJ whole genome shotgun (WGS) entry which is preliminary data.</text>
</comment>
<evidence type="ECO:0000256" key="1">
    <source>
        <dbReference type="SAM" id="SignalP"/>
    </source>
</evidence>